<feature type="domain" description="NACHT" evidence="3">
    <location>
        <begin position="318"/>
        <end position="465"/>
    </location>
</feature>
<proteinExistence type="predicted"/>
<protein>
    <recommendedName>
        <fullName evidence="3">NACHT domain-containing protein</fullName>
    </recommendedName>
</protein>
<dbReference type="InterPro" id="IPR056125">
    <property type="entry name" value="DUF7708"/>
</dbReference>
<dbReference type="Proteomes" id="UP001303115">
    <property type="component" value="Unassembled WGS sequence"/>
</dbReference>
<evidence type="ECO:0000256" key="1">
    <source>
        <dbReference type="ARBA" id="ARBA00022737"/>
    </source>
</evidence>
<evidence type="ECO:0000256" key="2">
    <source>
        <dbReference type="SAM" id="MobiDB-lite"/>
    </source>
</evidence>
<dbReference type="InterPro" id="IPR056884">
    <property type="entry name" value="NPHP3-like_N"/>
</dbReference>
<dbReference type="Gene3D" id="3.40.50.300">
    <property type="entry name" value="P-loop containing nucleotide triphosphate hydrolases"/>
    <property type="match status" value="1"/>
</dbReference>
<dbReference type="PANTHER" id="PTHR10039:SF14">
    <property type="entry name" value="NACHT DOMAIN-CONTAINING PROTEIN"/>
    <property type="match status" value="1"/>
</dbReference>
<keyword evidence="1" id="KW-0677">Repeat</keyword>
<keyword evidence="5" id="KW-1185">Reference proteome</keyword>
<dbReference type="SUPFAM" id="SSF82171">
    <property type="entry name" value="DPP6 N-terminal domain-like"/>
    <property type="match status" value="1"/>
</dbReference>
<organism evidence="4 5">
    <name type="scientific">Parachaetomium inaequale</name>
    <dbReference type="NCBI Taxonomy" id="2588326"/>
    <lineage>
        <taxon>Eukaryota</taxon>
        <taxon>Fungi</taxon>
        <taxon>Dikarya</taxon>
        <taxon>Ascomycota</taxon>
        <taxon>Pezizomycotina</taxon>
        <taxon>Sordariomycetes</taxon>
        <taxon>Sordariomycetidae</taxon>
        <taxon>Sordariales</taxon>
        <taxon>Chaetomiaceae</taxon>
        <taxon>Parachaetomium</taxon>
    </lineage>
</organism>
<dbReference type="InterPro" id="IPR007111">
    <property type="entry name" value="NACHT_NTPase"/>
</dbReference>
<dbReference type="EMBL" id="MU854823">
    <property type="protein sequence ID" value="KAK4031405.1"/>
    <property type="molecule type" value="Genomic_DNA"/>
</dbReference>
<accession>A0AAN6P4F6</accession>
<evidence type="ECO:0000313" key="5">
    <source>
        <dbReference type="Proteomes" id="UP001303115"/>
    </source>
</evidence>
<name>A0AAN6P4F6_9PEZI</name>
<comment type="caution">
    <text evidence="4">The sequence shown here is derived from an EMBL/GenBank/DDBJ whole genome shotgun (WGS) entry which is preliminary data.</text>
</comment>
<dbReference type="PROSITE" id="PS50837">
    <property type="entry name" value="NACHT"/>
    <property type="match status" value="1"/>
</dbReference>
<evidence type="ECO:0000259" key="3">
    <source>
        <dbReference type="PROSITE" id="PS50837"/>
    </source>
</evidence>
<dbReference type="Pfam" id="PF24809">
    <property type="entry name" value="DUF7708"/>
    <property type="match status" value="1"/>
</dbReference>
<dbReference type="PANTHER" id="PTHR10039">
    <property type="entry name" value="AMELOGENIN"/>
    <property type="match status" value="1"/>
</dbReference>
<gene>
    <name evidence="4" type="ORF">C8A01DRAFT_51500</name>
</gene>
<reference evidence="5" key="1">
    <citation type="journal article" date="2023" name="Mol. Phylogenet. Evol.">
        <title>Genome-scale phylogeny and comparative genomics of the fungal order Sordariales.</title>
        <authorList>
            <person name="Hensen N."/>
            <person name="Bonometti L."/>
            <person name="Westerberg I."/>
            <person name="Brannstrom I.O."/>
            <person name="Guillou S."/>
            <person name="Cros-Aarteil S."/>
            <person name="Calhoun S."/>
            <person name="Haridas S."/>
            <person name="Kuo A."/>
            <person name="Mondo S."/>
            <person name="Pangilinan J."/>
            <person name="Riley R."/>
            <person name="LaButti K."/>
            <person name="Andreopoulos B."/>
            <person name="Lipzen A."/>
            <person name="Chen C."/>
            <person name="Yan M."/>
            <person name="Daum C."/>
            <person name="Ng V."/>
            <person name="Clum A."/>
            <person name="Steindorff A."/>
            <person name="Ohm R.A."/>
            <person name="Martin F."/>
            <person name="Silar P."/>
            <person name="Natvig D.O."/>
            <person name="Lalanne C."/>
            <person name="Gautier V."/>
            <person name="Ament-Velasquez S.L."/>
            <person name="Kruys A."/>
            <person name="Hutchinson M.I."/>
            <person name="Powell A.J."/>
            <person name="Barry K."/>
            <person name="Miller A.N."/>
            <person name="Grigoriev I.V."/>
            <person name="Debuchy R."/>
            <person name="Gladieux P."/>
            <person name="Hiltunen Thoren M."/>
            <person name="Johannesson H."/>
        </authorList>
    </citation>
    <scope>NUCLEOTIDE SEQUENCE [LARGE SCALE GENOMIC DNA]</scope>
    <source>
        <strain evidence="5">CBS 284.82</strain>
    </source>
</reference>
<dbReference type="InterPro" id="IPR027417">
    <property type="entry name" value="P-loop_NTPase"/>
</dbReference>
<dbReference type="Pfam" id="PF24883">
    <property type="entry name" value="NPHP3_N"/>
    <property type="match status" value="1"/>
</dbReference>
<feature type="region of interest" description="Disordered" evidence="2">
    <location>
        <begin position="1191"/>
        <end position="1232"/>
    </location>
</feature>
<evidence type="ECO:0000313" key="4">
    <source>
        <dbReference type="EMBL" id="KAK4031405.1"/>
    </source>
</evidence>
<sequence>MAATREDPFARARDEFLSTLASEERAQFSSCSSVGDLLDNIRCLPNLTRAKRRVKPCLDKIKALGDNLAPYFKIIEIFCASHAESANLVLGALHLILKLASHFVTFFEKLCDTVEMLNTKLPRYQELYNSLCQAGAPSISPRLRSSLLEIYCRLFQFFGAVARVFSKHDGEIKRTPVVVASLMWKPFDARFQVALESIKLHADIVKEELQFSTMGELRSAFQQEAANVNKQHEAYLDALEHLQQVNNGQAQERFLASVTAWLNAPDYKVGYEKACQERTEGTNEWLFDHPTFRSWHDSESGPTTPHNAEHMAHQYPASLLWINGKPGSGKTVLASSVVETLSRNGVAQTEFPPEVCYYFFSQTLSPRGTLSDFYRATATQLFHRFHKLEKIYNVFAFATLDMQTQRHASESELVEIISQCLPHLPNLYFVVDAVDECTESAQLLRQLAEWCTCSPLGVVIFSRPDVASLCRSVRQDRQILLARQVLDADIRRYVEDAVEELLEQRLLPADADVEIIVSHLTNRAEGMFLWIRLMISYLDSLGMTRAERLAMVMEPNTEGLDRLDDMYSRIQRRIDSSNPHSKSLARRALMWTVHTSLTSSELKDALFPEGWDSGEDDEGADLFDHAVIIVCCGLVEKDCNGRFQFIHLTARVFAQRGSARSGGSPLTPGEIQGKALLATRCLSYLTSQVPAKPLSGKMQVKAARPELRQRWPLLGFATLHWIILVLGSIKTSADAPDVTEVAQMVQLATDFLNQPLRLMVWIEALYTYCAFPADFFVSVREALGSPHPAPPPHRRLTTQPKEKTNLISEIRELVGDLDRVHKTWGKILLKNPAEIWGDVTAFTKSRFMASTRAAVLESLTPRLEIAGKHAVAETITPVFSVSMSSSDATRLGVLSIFPNEAFRRGWADMTDIPRYHNSFQWKPGRTSSALPSTPRTPTEISDACTGWFATYEIFVVQESRSDSAAIATIPLDAEDIAICLRQSLRFSPTGGWKCSFPITIAPELDKASILTNVFHFGADGTTSTVAPIPAHCHPRLQLVRSPETRFTLSYSYRLFWSLDSRFLAVTDSGLFEQGWRELTFLAIFSTAAVGKMTQLVNHSMVPITHSAWLQDCAFHPKLPLFLYRIDASVFLWDFRRAGSAPIPFHELPPWPANSQSQSVSFSHCGRYLAVLHHGRNWPELIQLPSLDPPEDASLPLALKRPPVDEGDPEPSPKRAKRTAAESDPTPTTALDLFVPGRLPTTITNTLVLRQDSATGTANATILQNSSTGELAILNGDDARSSTIAVATLPLSIPLHSVSSTVSMPSRPDQDPDAGAGAGAVGGQWKLIVTAKPAGTYCSDEPPAAAHLPLVLRKDVRALRVEHGPARLRGGGDGSGGRN</sequence>
<dbReference type="SUPFAM" id="SSF52540">
    <property type="entry name" value="P-loop containing nucleoside triphosphate hydrolases"/>
    <property type="match status" value="1"/>
</dbReference>